<proteinExistence type="predicted"/>
<feature type="transmembrane region" description="Helical" evidence="1">
    <location>
        <begin position="292"/>
        <end position="311"/>
    </location>
</feature>
<sequence length="718" mass="82656">MAQDLPSILQWWVTWVVLGAAGWPITRMIFAKWENRGYLLTKITGTAAVSYLVWWIGSLKVIPFSWMTIFGSALFIGLAGWRLSPDRKSIKNWFDMRMLWEEGMFLILLIFWSWIKAHEPHINGLEKFMDYGFTRSILQGSYFPASDMWFSGGSINYYYFGHLMMAVVTKLSGLNLATGFNLMLCALFSLTFSVSFAIGRQLLGKLSKGLKTGGALLTAFLVTLSGNMQTIYVFTKGYWSDIPPAFWTIWSDFSSFEKIREGWMAYWYPNATRFIPYTIHEFPAYSFVVSDIHGHVLSIPLVLFALALLINMYLHRDKEEQRWWEYALYGMVAGMAFMTNALDGPIYLGLFALLVILNNIQYSMSNFQSIFDFKKIIKSINFQKIIISLGIALGVFVVTILPFVISFKPFVSGVAVNCPPASMANSKIGPLVFEGVEKCQKSPLWMMAVLWGFFTYCAAALWIYKIKSSESQTRKLLLAWAIFCLALIIFPEFFYFADIYPQHFRSNTMFKLGYQVFIMMSILSGYTITQIWGNRERKQAWLRRGFLLLLAPMLFLVSIYPNFAVKSYFEGLKTYRGIYGLTWMKERYPDYFGAVMWIEENIREGSQPVILEANGDSYTDYNMVSAFSGLPSVAGWVVHEWLWRGSYEPIAKRGEEVRQVYEAANEYEARTVLNKYDVKFVVLGSQEREKYLQLNEEVIKQVATPVFTSETVTIYKVN</sequence>
<dbReference type="Pfam" id="PF10060">
    <property type="entry name" value="DUF2298"/>
    <property type="match status" value="1"/>
</dbReference>
<keyword evidence="1" id="KW-0812">Transmembrane</keyword>
<dbReference type="Proteomes" id="UP000034364">
    <property type="component" value="Unassembled WGS sequence"/>
</dbReference>
<feature type="transmembrane region" description="Helical" evidence="1">
    <location>
        <begin position="96"/>
        <end position="115"/>
    </location>
</feature>
<feature type="transmembrane region" description="Helical" evidence="1">
    <location>
        <begin position="512"/>
        <end position="533"/>
    </location>
</feature>
<evidence type="ECO:0000313" key="2">
    <source>
        <dbReference type="EMBL" id="KKU63474.1"/>
    </source>
</evidence>
<dbReference type="AlphaFoldDB" id="A0A0G1S1R8"/>
<feature type="transmembrane region" description="Helical" evidence="1">
    <location>
        <begin position="476"/>
        <end position="497"/>
    </location>
</feature>
<accession>A0A0G1S1R8</accession>
<feature type="transmembrane region" description="Helical" evidence="1">
    <location>
        <begin position="12"/>
        <end position="30"/>
    </location>
</feature>
<feature type="transmembrane region" description="Helical" evidence="1">
    <location>
        <begin position="545"/>
        <end position="563"/>
    </location>
</feature>
<organism evidence="2 3">
    <name type="scientific">Candidatus Amesbacteria bacterium GW2011_GWA1_47_16</name>
    <dbReference type="NCBI Taxonomy" id="1618353"/>
    <lineage>
        <taxon>Bacteria</taxon>
        <taxon>Candidatus Amesiibacteriota</taxon>
    </lineage>
</organism>
<gene>
    <name evidence="2" type="ORF">UX87_C0023G0008</name>
</gene>
<evidence type="ECO:0000313" key="3">
    <source>
        <dbReference type="Proteomes" id="UP000034364"/>
    </source>
</evidence>
<feature type="transmembrane region" description="Helical" evidence="1">
    <location>
        <begin position="323"/>
        <end position="340"/>
    </location>
</feature>
<feature type="transmembrane region" description="Helical" evidence="1">
    <location>
        <begin position="346"/>
        <end position="364"/>
    </location>
</feature>
<protein>
    <submittedName>
        <fullName evidence="2">YYY membrane protein</fullName>
    </submittedName>
</protein>
<feature type="transmembrane region" description="Helical" evidence="1">
    <location>
        <begin position="215"/>
        <end position="234"/>
    </location>
</feature>
<feature type="transmembrane region" description="Helical" evidence="1">
    <location>
        <begin position="444"/>
        <end position="464"/>
    </location>
</feature>
<dbReference type="PATRIC" id="fig|1618353.3.peg.765"/>
<dbReference type="EMBL" id="LCNV01000023">
    <property type="protein sequence ID" value="KKU63474.1"/>
    <property type="molecule type" value="Genomic_DNA"/>
</dbReference>
<name>A0A0G1S1R8_9BACT</name>
<feature type="transmembrane region" description="Helical" evidence="1">
    <location>
        <begin position="63"/>
        <end position="84"/>
    </location>
</feature>
<dbReference type="PANTHER" id="PTHR10790">
    <property type="entry name" value="TPR-DOMAIN CONTAINING PROTEIN"/>
    <property type="match status" value="1"/>
</dbReference>
<keyword evidence="1" id="KW-1133">Transmembrane helix</keyword>
<feature type="transmembrane region" description="Helical" evidence="1">
    <location>
        <begin position="385"/>
        <end position="405"/>
    </location>
</feature>
<keyword evidence="1" id="KW-0472">Membrane</keyword>
<reference evidence="2 3" key="1">
    <citation type="journal article" date="2015" name="Nature">
        <title>rRNA introns, odd ribosomes, and small enigmatic genomes across a large radiation of phyla.</title>
        <authorList>
            <person name="Brown C.T."/>
            <person name="Hug L.A."/>
            <person name="Thomas B.C."/>
            <person name="Sharon I."/>
            <person name="Castelle C.J."/>
            <person name="Singh A."/>
            <person name="Wilkins M.J."/>
            <person name="Williams K.H."/>
            <person name="Banfield J.F."/>
        </authorList>
    </citation>
    <scope>NUCLEOTIDE SEQUENCE [LARGE SCALE GENOMIC DNA]</scope>
</reference>
<comment type="caution">
    <text evidence="2">The sequence shown here is derived from an EMBL/GenBank/DDBJ whole genome shotgun (WGS) entry which is preliminary data.</text>
</comment>
<feature type="transmembrane region" description="Helical" evidence="1">
    <location>
        <begin position="37"/>
        <end position="57"/>
    </location>
</feature>
<evidence type="ECO:0000256" key="1">
    <source>
        <dbReference type="SAM" id="Phobius"/>
    </source>
</evidence>
<dbReference type="InterPro" id="IPR018746">
    <property type="entry name" value="DUF2298"/>
</dbReference>
<feature type="transmembrane region" description="Helical" evidence="1">
    <location>
        <begin position="180"/>
        <end position="203"/>
    </location>
</feature>
<dbReference type="PANTHER" id="PTHR10790:SF51">
    <property type="entry name" value="TETRATRICOPEPTIDE REPEAT PROTEIN"/>
    <property type="match status" value="1"/>
</dbReference>